<keyword evidence="3" id="KW-1185">Reference proteome</keyword>
<reference evidence="2" key="1">
    <citation type="submission" date="2020-08" db="EMBL/GenBank/DDBJ databases">
        <title>Multicomponent nature underlies the extraordinary mechanical properties of spider dragline silk.</title>
        <authorList>
            <person name="Kono N."/>
            <person name="Nakamura H."/>
            <person name="Mori M."/>
            <person name="Yoshida Y."/>
            <person name="Ohtoshi R."/>
            <person name="Malay A.D."/>
            <person name="Moran D.A.P."/>
            <person name="Tomita M."/>
            <person name="Numata K."/>
            <person name="Arakawa K."/>
        </authorList>
    </citation>
    <scope>NUCLEOTIDE SEQUENCE</scope>
</reference>
<proteinExistence type="predicted"/>
<name>A0A8X7BU07_9ARAC</name>
<organism evidence="2 3">
    <name type="scientific">Trichonephila inaurata madagascariensis</name>
    <dbReference type="NCBI Taxonomy" id="2747483"/>
    <lineage>
        <taxon>Eukaryota</taxon>
        <taxon>Metazoa</taxon>
        <taxon>Ecdysozoa</taxon>
        <taxon>Arthropoda</taxon>
        <taxon>Chelicerata</taxon>
        <taxon>Arachnida</taxon>
        <taxon>Araneae</taxon>
        <taxon>Araneomorphae</taxon>
        <taxon>Entelegynae</taxon>
        <taxon>Araneoidea</taxon>
        <taxon>Nephilidae</taxon>
        <taxon>Trichonephila</taxon>
        <taxon>Trichonephila inaurata</taxon>
    </lineage>
</organism>
<evidence type="ECO:0000256" key="1">
    <source>
        <dbReference type="SAM" id="MobiDB-lite"/>
    </source>
</evidence>
<dbReference type="Proteomes" id="UP000886998">
    <property type="component" value="Unassembled WGS sequence"/>
</dbReference>
<dbReference type="AlphaFoldDB" id="A0A8X7BU07"/>
<feature type="compositionally biased region" description="Polar residues" evidence="1">
    <location>
        <begin position="19"/>
        <end position="32"/>
    </location>
</feature>
<accession>A0A8X7BU07</accession>
<sequence length="82" mass="8930">MVCGCSRAGWEANALRNVHPNQLHTTPTNNTMRNERGGYKATGEVGEGNTTEPIIYAKRRPYLKVRGPGLKPQGDIVAAPIK</sequence>
<dbReference type="EMBL" id="BMAV01004445">
    <property type="protein sequence ID" value="GFY44866.1"/>
    <property type="molecule type" value="Genomic_DNA"/>
</dbReference>
<evidence type="ECO:0000313" key="2">
    <source>
        <dbReference type="EMBL" id="GFY44866.1"/>
    </source>
</evidence>
<comment type="caution">
    <text evidence="2">The sequence shown here is derived from an EMBL/GenBank/DDBJ whole genome shotgun (WGS) entry which is preliminary data.</text>
</comment>
<gene>
    <name evidence="2" type="ORF">TNIN_339881</name>
</gene>
<protein>
    <submittedName>
        <fullName evidence="2">Uncharacterized protein</fullName>
    </submittedName>
</protein>
<feature type="region of interest" description="Disordered" evidence="1">
    <location>
        <begin position="19"/>
        <end position="47"/>
    </location>
</feature>
<evidence type="ECO:0000313" key="3">
    <source>
        <dbReference type="Proteomes" id="UP000886998"/>
    </source>
</evidence>